<accession>A0A2N5IXT2</accession>
<sequence>MTDSNNNIPDFGEGLRKIFLAGVGAIATTAEKGQELVNRLVERGELTVEQGKQLNSELAHKAGDKKESLKEKAAQASQTVQDAAAGLRNQAAQAVDDLNTKPADDAAADAGAKADAADADK</sequence>
<evidence type="ECO:0000313" key="3">
    <source>
        <dbReference type="Proteomes" id="UP000234935"/>
    </source>
</evidence>
<dbReference type="Proteomes" id="UP000234935">
    <property type="component" value="Unassembled WGS sequence"/>
</dbReference>
<feature type="region of interest" description="Disordered" evidence="1">
    <location>
        <begin position="59"/>
        <end position="121"/>
    </location>
</feature>
<dbReference type="PANTHER" id="PTHR38664">
    <property type="entry name" value="SLR0058 PROTEIN"/>
    <property type="match status" value="1"/>
</dbReference>
<evidence type="ECO:0000256" key="1">
    <source>
        <dbReference type="SAM" id="MobiDB-lite"/>
    </source>
</evidence>
<dbReference type="RefSeq" id="WP_051198469.1">
    <property type="nucleotide sequence ID" value="NZ_NMYC01000005.1"/>
</dbReference>
<dbReference type="PANTHER" id="PTHR38664:SF1">
    <property type="entry name" value="SLR0058 PROTEIN"/>
    <property type="match status" value="1"/>
</dbReference>
<comment type="caution">
    <text evidence="2">The sequence shown here is derived from an EMBL/GenBank/DDBJ whole genome shotgun (WGS) entry which is preliminary data.</text>
</comment>
<keyword evidence="3" id="KW-1185">Reference proteome</keyword>
<evidence type="ECO:0000313" key="2">
    <source>
        <dbReference type="EMBL" id="PLS26750.1"/>
    </source>
</evidence>
<dbReference type="Pfam" id="PF05597">
    <property type="entry name" value="Phasin"/>
    <property type="match status" value="1"/>
</dbReference>
<name>A0A2N5IXT2_9BIFI</name>
<gene>
    <name evidence="2" type="ORF">CGZ88_1235</name>
</gene>
<feature type="compositionally biased region" description="Low complexity" evidence="1">
    <location>
        <begin position="81"/>
        <end position="94"/>
    </location>
</feature>
<protein>
    <submittedName>
        <fullName evidence="2">Cytosolic protein</fullName>
    </submittedName>
</protein>
<feature type="compositionally biased region" description="Basic and acidic residues" evidence="1">
    <location>
        <begin position="59"/>
        <end position="73"/>
    </location>
</feature>
<organism evidence="2 3">
    <name type="scientific">Bifidobacterium anseris</name>
    <dbReference type="NCBI Taxonomy" id="2020963"/>
    <lineage>
        <taxon>Bacteria</taxon>
        <taxon>Bacillati</taxon>
        <taxon>Actinomycetota</taxon>
        <taxon>Actinomycetes</taxon>
        <taxon>Bifidobacteriales</taxon>
        <taxon>Bifidobacteriaceae</taxon>
        <taxon>Bifidobacterium</taxon>
    </lineage>
</organism>
<dbReference type="AlphaFoldDB" id="A0A2N5IXT2"/>
<dbReference type="OrthoDB" id="2134917at2"/>
<dbReference type="EMBL" id="NMYC01000005">
    <property type="protein sequence ID" value="PLS26750.1"/>
    <property type="molecule type" value="Genomic_DNA"/>
</dbReference>
<reference evidence="2 3" key="1">
    <citation type="submission" date="2017-07" db="EMBL/GenBank/DDBJ databases">
        <title>Bifidobacterium novel species.</title>
        <authorList>
            <person name="Lugli G.A."/>
            <person name="Milani C."/>
            <person name="Duranti S."/>
            <person name="Mangifesta M."/>
        </authorList>
    </citation>
    <scope>NUCLEOTIDE SEQUENCE [LARGE SCALE GENOMIC DNA]</scope>
    <source>
        <strain evidence="3">Goo31D</strain>
    </source>
</reference>
<dbReference type="InterPro" id="IPR008769">
    <property type="entry name" value="PhaF_PhaI"/>
</dbReference>
<proteinExistence type="predicted"/>